<dbReference type="EMBL" id="JXJQ01000011">
    <property type="protein sequence ID" value="KJY60410.1"/>
    <property type="molecule type" value="Genomic_DNA"/>
</dbReference>
<dbReference type="SUPFAM" id="SSF54637">
    <property type="entry name" value="Thioesterase/thiol ester dehydrase-isomerase"/>
    <property type="match status" value="1"/>
</dbReference>
<dbReference type="GO" id="GO:0009245">
    <property type="term" value="P:lipid A biosynthetic process"/>
    <property type="evidence" value="ECO:0007669"/>
    <property type="project" value="UniProtKB-KW"/>
</dbReference>
<reference evidence="11 12" key="1">
    <citation type="submission" date="2015-01" db="EMBL/GenBank/DDBJ databases">
        <title>Comparative genomics of the lactic acid bacteria isolated from the honey bee gut.</title>
        <authorList>
            <person name="Ellegaard K.M."/>
            <person name="Tamarit D."/>
            <person name="Javelind E."/>
            <person name="Olofsson T."/>
            <person name="Andersson S.G."/>
            <person name="Vasquez A."/>
        </authorList>
    </citation>
    <scope>NUCLEOTIDE SEQUENCE [LARGE SCALE GENOMIC DNA]</scope>
    <source>
        <strain evidence="11 12">Bin4</strain>
    </source>
</reference>
<dbReference type="FunFam" id="3.10.129.10:FF:000001">
    <property type="entry name" value="3-hydroxyacyl-[acyl-carrier-protein] dehydratase FabZ"/>
    <property type="match status" value="1"/>
</dbReference>
<evidence type="ECO:0000313" key="11">
    <source>
        <dbReference type="EMBL" id="KJY60410.1"/>
    </source>
</evidence>
<keyword evidence="5" id="KW-0963">Cytoplasm</keyword>
<dbReference type="PATRIC" id="fig|1218492.5.peg.1586"/>
<dbReference type="InterPro" id="IPR013114">
    <property type="entry name" value="FabA_FabZ"/>
</dbReference>
<dbReference type="InterPro" id="IPR029069">
    <property type="entry name" value="HotDog_dom_sf"/>
</dbReference>
<evidence type="ECO:0000313" key="12">
    <source>
        <dbReference type="Proteomes" id="UP000033558"/>
    </source>
</evidence>
<dbReference type="RefSeq" id="WP_046317724.1">
    <property type="nucleotide sequence ID" value="NZ_JAMBJK010000016.1"/>
</dbReference>
<evidence type="ECO:0000256" key="9">
    <source>
        <dbReference type="ARBA" id="ARBA00023239"/>
    </source>
</evidence>
<dbReference type="Pfam" id="PF07977">
    <property type="entry name" value="FabA"/>
    <property type="match status" value="1"/>
</dbReference>
<dbReference type="EC" id="4.2.1.59" evidence="4"/>
<evidence type="ECO:0000256" key="8">
    <source>
        <dbReference type="ARBA" id="ARBA00023098"/>
    </source>
</evidence>
<comment type="function">
    <text evidence="10">Involved in unsaturated fatty acids biosynthesis. Catalyzes the dehydration of short chain beta-hydroxyacyl-ACPs and long chain saturated and unsaturated beta-hydroxyacyl-ACPs.</text>
</comment>
<dbReference type="NCBIfam" id="NF000582">
    <property type="entry name" value="PRK00006.1"/>
    <property type="match status" value="1"/>
</dbReference>
<dbReference type="GO" id="GO:0005737">
    <property type="term" value="C:cytoplasm"/>
    <property type="evidence" value="ECO:0007669"/>
    <property type="project" value="UniProtKB-SubCell"/>
</dbReference>
<gene>
    <name evidence="11" type="primary">fabZ</name>
    <name evidence="11" type="ORF">JG30_15310</name>
</gene>
<evidence type="ECO:0000256" key="1">
    <source>
        <dbReference type="ARBA" id="ARBA00001055"/>
    </source>
</evidence>
<dbReference type="AlphaFoldDB" id="A0A0F4LP77"/>
<keyword evidence="12" id="KW-1185">Reference proteome</keyword>
<accession>A0A0F4LP77</accession>
<keyword evidence="7" id="KW-0441">Lipid A biosynthesis</keyword>
<name>A0A0F4LP77_9LACO</name>
<dbReference type="PANTHER" id="PTHR30272">
    <property type="entry name" value="3-HYDROXYACYL-[ACYL-CARRIER-PROTEIN] DEHYDRATASE"/>
    <property type="match status" value="1"/>
</dbReference>
<keyword evidence="6" id="KW-0444">Lipid biosynthesis</keyword>
<protein>
    <recommendedName>
        <fullName evidence="4">3-hydroxyacyl-[acyl-carrier-protein] dehydratase</fullName>
        <ecNumber evidence="4">4.2.1.59</ecNumber>
    </recommendedName>
</protein>
<comment type="catalytic activity">
    <reaction evidence="1">
        <text>a (3R)-hydroxyacyl-[ACP] = a (2E)-enoyl-[ACP] + H2O</text>
        <dbReference type="Rhea" id="RHEA:13097"/>
        <dbReference type="Rhea" id="RHEA-COMP:9925"/>
        <dbReference type="Rhea" id="RHEA-COMP:9945"/>
        <dbReference type="ChEBI" id="CHEBI:15377"/>
        <dbReference type="ChEBI" id="CHEBI:78784"/>
        <dbReference type="ChEBI" id="CHEBI:78827"/>
        <dbReference type="EC" id="4.2.1.59"/>
    </reaction>
</comment>
<comment type="caution">
    <text evidence="11">The sequence shown here is derived from an EMBL/GenBank/DDBJ whole genome shotgun (WGS) entry which is preliminary data.</text>
</comment>
<evidence type="ECO:0000256" key="10">
    <source>
        <dbReference type="ARBA" id="ARBA00025049"/>
    </source>
</evidence>
<dbReference type="HOGENOM" id="CLU_078912_1_1_9"/>
<evidence type="ECO:0000256" key="2">
    <source>
        <dbReference type="ARBA" id="ARBA00004496"/>
    </source>
</evidence>
<comment type="similarity">
    <text evidence="3">Belongs to the thioester dehydratase family. FabZ subfamily.</text>
</comment>
<dbReference type="Gene3D" id="3.10.129.10">
    <property type="entry name" value="Hotdog Thioesterase"/>
    <property type="match status" value="1"/>
</dbReference>
<sequence length="143" mass="15871">MQLNSQEIRQLIPNRYPIFFMDGVQDIQTDASISAIKNVTVNESFINGYLPGQFVMPATLIVETLAQAASIFILKSPMFQHKTAYLGGIPRAEFKKVVHAGDQLTLNINLKKQRQNIGIVSCVATVDSQVAVEAELMFIVEMV</sequence>
<comment type="subcellular location">
    <subcellularLocation>
        <location evidence="2">Cytoplasm</location>
    </subcellularLocation>
</comment>
<evidence type="ECO:0000256" key="4">
    <source>
        <dbReference type="ARBA" id="ARBA00013167"/>
    </source>
</evidence>
<dbReference type="STRING" id="1218492.JG30_15310"/>
<dbReference type="Proteomes" id="UP000033558">
    <property type="component" value="Unassembled WGS sequence"/>
</dbReference>
<dbReference type="PANTHER" id="PTHR30272:SF1">
    <property type="entry name" value="3-HYDROXYACYL-[ACYL-CARRIER-PROTEIN] DEHYDRATASE"/>
    <property type="match status" value="1"/>
</dbReference>
<keyword evidence="9" id="KW-0456">Lyase</keyword>
<dbReference type="GO" id="GO:0016020">
    <property type="term" value="C:membrane"/>
    <property type="evidence" value="ECO:0007669"/>
    <property type="project" value="GOC"/>
</dbReference>
<dbReference type="CDD" id="cd01288">
    <property type="entry name" value="FabZ"/>
    <property type="match status" value="1"/>
</dbReference>
<keyword evidence="8" id="KW-0443">Lipid metabolism</keyword>
<evidence type="ECO:0000256" key="3">
    <source>
        <dbReference type="ARBA" id="ARBA00009174"/>
    </source>
</evidence>
<evidence type="ECO:0000256" key="5">
    <source>
        <dbReference type="ARBA" id="ARBA00022490"/>
    </source>
</evidence>
<proteinExistence type="inferred from homology"/>
<evidence type="ECO:0000256" key="6">
    <source>
        <dbReference type="ARBA" id="ARBA00022516"/>
    </source>
</evidence>
<dbReference type="GO" id="GO:0019171">
    <property type="term" value="F:(3R)-hydroxyacyl-[acyl-carrier-protein] dehydratase activity"/>
    <property type="evidence" value="ECO:0007669"/>
    <property type="project" value="UniProtKB-EC"/>
</dbReference>
<organism evidence="11 12">
    <name type="scientific">Bombilactobacillus mellifer</name>
    <dbReference type="NCBI Taxonomy" id="1218492"/>
    <lineage>
        <taxon>Bacteria</taxon>
        <taxon>Bacillati</taxon>
        <taxon>Bacillota</taxon>
        <taxon>Bacilli</taxon>
        <taxon>Lactobacillales</taxon>
        <taxon>Lactobacillaceae</taxon>
        <taxon>Bombilactobacillus</taxon>
    </lineage>
</organism>
<evidence type="ECO:0000256" key="7">
    <source>
        <dbReference type="ARBA" id="ARBA00022556"/>
    </source>
</evidence>